<reference evidence="14 15" key="2">
    <citation type="journal article" date="2004" name="Nature">
        <title>Finishing the euchromatic sequence of the human genome.</title>
        <authorList>
            <consortium name="International Human Genome Sequencing Consortium"/>
        </authorList>
    </citation>
    <scope>NUCLEOTIDE SEQUENCE [LARGE SCALE GENOMIC DNA]</scope>
</reference>
<accession>A0A7P0T9A7</accession>
<dbReference type="InterPro" id="IPR022761">
    <property type="entry name" value="Fumarate_lyase_N"/>
</dbReference>
<evidence type="ECO:0000256" key="2">
    <source>
        <dbReference type="ARBA" id="ARBA00002971"/>
    </source>
</evidence>
<comment type="pathway">
    <text evidence="3">Purine metabolism; IMP biosynthesis via de novo pathway; 5-amino-1-(5-phospho-D-ribosyl)imidazole-4-carboxamide from 5-amino-1-(5-phospho-D-ribosyl)imidazole-4-carboxylate: step 2/2.</text>
</comment>
<protein>
    <recommendedName>
        <fullName evidence="8">Adenylosuccinate lyase</fullName>
        <ecNumber evidence="7">4.3.2.2</ecNumber>
    </recommendedName>
    <alternativeName>
        <fullName evidence="11">Adenylosuccinase</fullName>
    </alternativeName>
</protein>
<dbReference type="Proteomes" id="UP000005640">
    <property type="component" value="Chromosome 22"/>
</dbReference>
<comment type="catalytic activity">
    <reaction evidence="1">
        <text>(2S)-2-[5-amino-1-(5-phospho-beta-D-ribosyl)imidazole-4-carboxamido]succinate = 5-amino-1-(5-phospho-beta-D-ribosyl)imidazole-4-carboxamide + fumarate</text>
        <dbReference type="Rhea" id="RHEA:23920"/>
        <dbReference type="ChEBI" id="CHEBI:29806"/>
        <dbReference type="ChEBI" id="CHEBI:58443"/>
        <dbReference type="ChEBI" id="CHEBI:58475"/>
        <dbReference type="EC" id="4.3.2.2"/>
    </reaction>
</comment>
<evidence type="ECO:0000256" key="6">
    <source>
        <dbReference type="ARBA" id="ARBA00011668"/>
    </source>
</evidence>
<dbReference type="OrthoDB" id="406045at2759"/>
<dbReference type="PROSITE" id="PS00163">
    <property type="entry name" value="FUMARATE_LYASES"/>
    <property type="match status" value="1"/>
</dbReference>
<dbReference type="GO" id="GO:0005829">
    <property type="term" value="C:cytosol"/>
    <property type="evidence" value="ECO:0000314"/>
    <property type="project" value="HPA"/>
</dbReference>
<dbReference type="FunFam" id="1.10.275.60:FF:000001">
    <property type="entry name" value="Adenylosuccinate lyase"/>
    <property type="match status" value="1"/>
</dbReference>
<reference evidence="14 15" key="1">
    <citation type="journal article" date="2001" name="Nature">
        <title>Initial sequencing and analysis of the human genome.</title>
        <authorList>
            <consortium name="International Human Genome Sequencing Consortium"/>
            <person name="Lander E.S."/>
            <person name="Linton L.M."/>
            <person name="Birren B."/>
            <person name="Nusbaum C."/>
            <person name="Zody M.C."/>
            <person name="Baldwin J."/>
            <person name="Devon K."/>
            <person name="Dewar K."/>
            <person name="Doyle M."/>
            <person name="FitzHugh W."/>
            <person name="Funke R."/>
            <person name="Gage D."/>
            <person name="Harris K."/>
            <person name="Heaford A."/>
            <person name="Howland J."/>
            <person name="Kann L."/>
            <person name="Lehoczky J."/>
            <person name="LeVine R."/>
            <person name="McEwan P."/>
            <person name="McKernan K."/>
            <person name="Meldrim J."/>
            <person name="Mesirov J.P."/>
            <person name="Miranda C."/>
            <person name="Morris W."/>
            <person name="Naylor J."/>
            <person name="Raymond C."/>
            <person name="Rosetti M."/>
            <person name="Santos R."/>
            <person name="Sheridan A."/>
            <person name="Sougnez C."/>
            <person name="Stange-Thomann N."/>
            <person name="Stojanovic N."/>
            <person name="Subramanian A."/>
            <person name="Wyman D."/>
            <person name="Rogers J."/>
            <person name="Sulston J."/>
            <person name="Ainscough R."/>
            <person name="Beck S."/>
            <person name="Bentley D."/>
            <person name="Burton J."/>
            <person name="Clee C."/>
            <person name="Carter N."/>
            <person name="Coulson A."/>
            <person name="Deadman R."/>
            <person name="Deloukas P."/>
            <person name="Dunham A."/>
            <person name="Dunham I."/>
            <person name="Durbin R."/>
            <person name="French L."/>
            <person name="Grafham D."/>
            <person name="Gregory S."/>
            <person name="Hubbard T."/>
            <person name="Humphray S."/>
            <person name="Hunt A."/>
            <person name="Jones M."/>
            <person name="Lloyd C."/>
            <person name="McMurray A."/>
            <person name="Matthews L."/>
            <person name="Mercer S."/>
            <person name="Milne S."/>
            <person name="Mullikin J.C."/>
            <person name="Mungall A."/>
            <person name="Plumb R."/>
            <person name="Ross M."/>
            <person name="Shownkeen R."/>
            <person name="Sims S."/>
            <person name="Waterston R.H."/>
            <person name="Wilson R.K."/>
            <person name="Hillier L.W."/>
            <person name="McPherson J.D."/>
            <person name="Marra M.A."/>
            <person name="Mardis E.R."/>
            <person name="Fulton L.A."/>
            <person name="Chinwalla A.T."/>
            <person name="Pepin K.H."/>
            <person name="Gish W.R."/>
            <person name="Chissoe S.L."/>
            <person name="Wendl M.C."/>
            <person name="Delehaunty K.D."/>
            <person name="Miner T.L."/>
            <person name="Delehaunty A."/>
            <person name="Kramer J.B."/>
            <person name="Cook L.L."/>
            <person name="Fulton R.S."/>
            <person name="Johnson D.L."/>
            <person name="Minx P.J."/>
            <person name="Clifton S.W."/>
            <person name="Hawkins T."/>
            <person name="Branscomb E."/>
            <person name="Predki P."/>
            <person name="Richardson P."/>
            <person name="Wenning S."/>
            <person name="Slezak T."/>
            <person name="Doggett N."/>
            <person name="Cheng J.F."/>
            <person name="Olsen A."/>
            <person name="Lucas S."/>
            <person name="Elkin C."/>
            <person name="Uberbacher E."/>
            <person name="Frazier M."/>
            <person name="Gibbs R.A."/>
            <person name="Muzny D.M."/>
            <person name="Scherer S.E."/>
            <person name="Bouck J.B."/>
            <person name="Sodergren E.J."/>
            <person name="Worley K.C."/>
            <person name="Rives C.M."/>
            <person name="Gorrell J.H."/>
            <person name="Metzker M.L."/>
            <person name="Naylor S.L."/>
            <person name="Kucherlapati R.S."/>
            <person name="Nelson D.L."/>
            <person name="Weinstock G.M."/>
            <person name="Sakaki Y."/>
            <person name="Fujiyama A."/>
            <person name="Hattori M."/>
            <person name="Yada T."/>
            <person name="Toyoda A."/>
            <person name="Itoh T."/>
            <person name="Kawagoe C."/>
            <person name="Watanabe H."/>
            <person name="Totoki Y."/>
            <person name="Taylor T."/>
            <person name="Weissenbach J."/>
            <person name="Heilig R."/>
            <person name="Saurin W."/>
            <person name="Artiguenave F."/>
            <person name="Brottier P."/>
            <person name="Bruls T."/>
            <person name="Pelletier E."/>
            <person name="Robert C."/>
            <person name="Wincker P."/>
            <person name="Smith D.R."/>
            <person name="Doucette-Stamm L."/>
            <person name="Rubenfield M."/>
            <person name="Weinstock K."/>
            <person name="Lee H.M."/>
            <person name="Dubois J."/>
            <person name="Rosenthal A."/>
            <person name="Platzer M."/>
            <person name="Nyakatura G."/>
            <person name="Taudien S."/>
            <person name="Rump A."/>
            <person name="Yang H."/>
            <person name="Yu J."/>
            <person name="Wang J."/>
            <person name="Huang G."/>
            <person name="Gu J."/>
            <person name="Hood L."/>
            <person name="Rowen L."/>
            <person name="Madan A."/>
            <person name="Qin S."/>
            <person name="Davis R.W."/>
            <person name="Federspiel N.A."/>
            <person name="Abola A.P."/>
            <person name="Proctor M.J."/>
            <person name="Myers R.M."/>
            <person name="Schmutz J."/>
            <person name="Dickson M."/>
            <person name="Grimwood J."/>
            <person name="Cox D.R."/>
            <person name="Olson M.V."/>
            <person name="Kaul R."/>
            <person name="Raymond C."/>
            <person name="Shimizu N."/>
            <person name="Kawasaki K."/>
            <person name="Minoshima S."/>
            <person name="Evans G.A."/>
            <person name="Athanasiou M."/>
            <person name="Schultz R."/>
            <person name="Roe B.A."/>
            <person name="Chen F."/>
            <person name="Pan H."/>
            <person name="Ramser J."/>
            <person name="Lehrach H."/>
            <person name="Reinhardt R."/>
            <person name="McCombie W.R."/>
            <person name="de la Bastide M."/>
            <person name="Dedhia N."/>
            <person name="Blocker H."/>
            <person name="Hornischer K."/>
            <person name="Nordsiek G."/>
            <person name="Agarwala R."/>
            <person name="Aravind L."/>
            <person name="Bailey J.A."/>
            <person name="Bateman A."/>
            <person name="Batzoglou S."/>
            <person name="Birney E."/>
            <person name="Bork P."/>
            <person name="Brown D.G."/>
            <person name="Burge C.B."/>
            <person name="Cerutti L."/>
            <person name="Chen H.C."/>
            <person name="Church D."/>
            <person name="Clamp M."/>
            <person name="Copley R.R."/>
            <person name="Doerks T."/>
            <person name="Eddy S.R."/>
            <person name="Eichler E.E."/>
            <person name="Furey T.S."/>
            <person name="Galagan J."/>
            <person name="Gilbert J.G."/>
            <person name="Harmon C."/>
            <person name="Hayashizaki Y."/>
            <person name="Haussler D."/>
            <person name="Hermjakob H."/>
            <person name="Hokamp K."/>
            <person name="Jang W."/>
            <person name="Johnson L.S."/>
            <person name="Jones T.A."/>
            <person name="Kasif S."/>
            <person name="Kaspryzk A."/>
            <person name="Kennedy S."/>
            <person name="Kent W.J."/>
            <person name="Kitts P."/>
            <person name="Koonin E.V."/>
            <person name="Korf I."/>
            <person name="Kulp D."/>
            <person name="Lancet D."/>
            <person name="Lowe T.M."/>
            <person name="McLysaght A."/>
            <person name="Mikkelsen T."/>
            <person name="Moran J.V."/>
            <person name="Mulder N."/>
            <person name="Pollara V.J."/>
            <person name="Ponting C.P."/>
            <person name="Schuler G."/>
            <person name="Schultz J."/>
            <person name="Slater G."/>
            <person name="Smit A.F."/>
            <person name="Stupka E."/>
            <person name="Szustakowski J."/>
            <person name="Thierry-Mieg D."/>
            <person name="Thierry-Mieg J."/>
            <person name="Wagner L."/>
            <person name="Wallis J."/>
            <person name="Wheeler R."/>
            <person name="Williams A."/>
            <person name="Wolf Y.I."/>
            <person name="Wolfe K.H."/>
            <person name="Yang S.P."/>
            <person name="Yeh R.F."/>
            <person name="Collins F."/>
            <person name="Guyer M.S."/>
            <person name="Peterson J."/>
            <person name="Felsenfeld A."/>
            <person name="Wetterstrand K.A."/>
            <person name="Patrinos A."/>
            <person name="Morgan M.J."/>
            <person name="de Jong P."/>
            <person name="Catanese J.J."/>
            <person name="Osoegawa K."/>
            <person name="Shizuya H."/>
            <person name="Choi S."/>
            <person name="Chen Y.J."/>
        </authorList>
    </citation>
    <scope>NUCLEOTIDE SEQUENCE [LARGE SCALE GENOMIC DNA]</scope>
</reference>
<organism evidence="14 15">
    <name type="scientific">Homo sapiens</name>
    <name type="common">Human</name>
    <dbReference type="NCBI Taxonomy" id="9606"/>
    <lineage>
        <taxon>Eukaryota</taxon>
        <taxon>Metazoa</taxon>
        <taxon>Chordata</taxon>
        <taxon>Craniata</taxon>
        <taxon>Vertebrata</taxon>
        <taxon>Euteleostomi</taxon>
        <taxon>Mammalia</taxon>
        <taxon>Eutheria</taxon>
        <taxon>Euarchontoglires</taxon>
        <taxon>Primates</taxon>
        <taxon>Haplorrhini</taxon>
        <taxon>Catarrhini</taxon>
        <taxon>Hominidae</taxon>
        <taxon>Homo</taxon>
    </lineage>
</organism>
<keyword evidence="15" id="KW-1185">Reference proteome</keyword>
<dbReference type="Bgee" id="ENSG00000239900">
    <property type="expression patterns" value="Expressed in hindlimb stylopod muscle and 100 other cell types or tissues"/>
</dbReference>
<evidence type="ECO:0000313" key="14">
    <source>
        <dbReference type="Ensembl" id="ENSP00000505556.1"/>
    </source>
</evidence>
<dbReference type="PANTHER" id="PTHR43172">
    <property type="entry name" value="ADENYLOSUCCINATE LYASE"/>
    <property type="match status" value="1"/>
</dbReference>
<dbReference type="AlphaFoldDB" id="A0A7P0T9A7"/>
<comment type="catalytic activity">
    <reaction evidence="12">
        <text>N(6)-(1,2-dicarboxyethyl)-AMP = fumarate + AMP</text>
        <dbReference type="Rhea" id="RHEA:16853"/>
        <dbReference type="ChEBI" id="CHEBI:29806"/>
        <dbReference type="ChEBI" id="CHEBI:57567"/>
        <dbReference type="ChEBI" id="CHEBI:456215"/>
        <dbReference type="EC" id="4.3.2.2"/>
    </reaction>
</comment>
<dbReference type="PRINTS" id="PR00149">
    <property type="entry name" value="FUMRATELYASE"/>
</dbReference>
<dbReference type="Gene3D" id="1.10.275.60">
    <property type="match status" value="1"/>
</dbReference>
<name>A0A7P0T9A7_HUMAN</name>
<dbReference type="Gene3D" id="6.10.250.1570">
    <property type="match status" value="1"/>
</dbReference>
<evidence type="ECO:0000313" key="15">
    <source>
        <dbReference type="Proteomes" id="UP000005640"/>
    </source>
</evidence>
<evidence type="ECO:0000256" key="9">
    <source>
        <dbReference type="ARBA" id="ARBA00022755"/>
    </source>
</evidence>
<dbReference type="PRINTS" id="PR00145">
    <property type="entry name" value="ARGSUCLYASE"/>
</dbReference>
<evidence type="ECO:0000256" key="5">
    <source>
        <dbReference type="ARBA" id="ARBA00008273"/>
    </source>
</evidence>
<reference evidence="14 15" key="3">
    <citation type="journal article" date="2008" name="Genome Biol.">
        <title>Finishing the finished human chromosome 22 sequence.</title>
        <authorList>
            <person name="Cole C.G."/>
            <person name="McCann O.T."/>
            <person name="Collins J.E."/>
            <person name="Oliver K."/>
            <person name="Willey D."/>
            <person name="Gribble S.M."/>
            <person name="Yang F."/>
            <person name="McLaren K."/>
            <person name="Rogers J."/>
            <person name="Ning Z."/>
            <person name="Beare D.M."/>
            <person name="Dunham I."/>
        </authorList>
    </citation>
    <scope>NUCLEOTIDE SEQUENCE [LARGE SCALE GENOMIC DNA]</scope>
</reference>
<dbReference type="InterPro" id="IPR000362">
    <property type="entry name" value="Fumarate_lyase_fam"/>
</dbReference>
<evidence type="ECO:0000256" key="11">
    <source>
        <dbReference type="ARBA" id="ARBA00030717"/>
    </source>
</evidence>
<dbReference type="GO" id="GO:0070626">
    <property type="term" value="F:(S)-2-(5-amino-1-(5-phospho-D-ribosyl)imidazole-4-carboxamido) succinate lyase (fumarate-forming) activity"/>
    <property type="evidence" value="ECO:0007669"/>
    <property type="project" value="UniProtKB-ARBA"/>
</dbReference>
<evidence type="ECO:0000256" key="3">
    <source>
        <dbReference type="ARBA" id="ARBA00004706"/>
    </source>
</evidence>
<evidence type="ECO:0000256" key="7">
    <source>
        <dbReference type="ARBA" id="ARBA00012339"/>
    </source>
</evidence>
<evidence type="ECO:0000256" key="4">
    <source>
        <dbReference type="ARBA" id="ARBA00004734"/>
    </source>
</evidence>
<dbReference type="Pfam" id="PF10397">
    <property type="entry name" value="ADSL_C"/>
    <property type="match status" value="1"/>
</dbReference>
<reference evidence="14" key="4">
    <citation type="submission" date="2025-08" db="UniProtKB">
        <authorList>
            <consortium name="Ensembl"/>
        </authorList>
    </citation>
    <scope>IDENTIFICATION</scope>
</reference>
<dbReference type="SMR" id="A0A7P0T9A7"/>
<dbReference type="SMART" id="SM00998">
    <property type="entry name" value="ADSL_C"/>
    <property type="match status" value="1"/>
</dbReference>
<dbReference type="EMBL" id="AL022238">
    <property type="status" value="NOT_ANNOTATED_CDS"/>
    <property type="molecule type" value="Genomic_DNA"/>
</dbReference>
<feature type="domain" description="Adenylosuccinate lyase C-terminal" evidence="13">
    <location>
        <begin position="406"/>
        <end position="490"/>
    </location>
</feature>
<dbReference type="SUPFAM" id="SSF48557">
    <property type="entry name" value="L-aspartase-like"/>
    <property type="match status" value="1"/>
</dbReference>
<dbReference type="GO" id="GO:0004018">
    <property type="term" value="F:N6-(1,2-dicarboxyethyl)AMP AMP-lyase (fumarate-forming) activity"/>
    <property type="evidence" value="ECO:0007669"/>
    <property type="project" value="UniProtKB-ARBA"/>
</dbReference>
<dbReference type="Gene3D" id="1.20.200.10">
    <property type="entry name" value="Fumarase/aspartase (Central domain)"/>
    <property type="match status" value="1"/>
</dbReference>
<evidence type="ECO:0000256" key="8">
    <source>
        <dbReference type="ARBA" id="ARBA00017058"/>
    </source>
</evidence>
<comment type="pathway">
    <text evidence="4">Purine metabolism; AMP biosynthesis via de novo pathway; AMP from IMP: step 2/2.</text>
</comment>
<dbReference type="InterPro" id="IPR008948">
    <property type="entry name" value="L-Aspartase-like"/>
</dbReference>
<dbReference type="Pfam" id="PF00206">
    <property type="entry name" value="Lyase_1"/>
    <property type="match status" value="1"/>
</dbReference>
<keyword evidence="9" id="KW-0658">Purine biosynthesis</keyword>
<evidence type="ECO:0000256" key="1">
    <source>
        <dbReference type="ARBA" id="ARBA00000598"/>
    </source>
</evidence>
<dbReference type="GO" id="GO:0006167">
    <property type="term" value="P:AMP biosynthetic process"/>
    <property type="evidence" value="ECO:0007669"/>
    <property type="project" value="UniProtKB-ARBA"/>
</dbReference>
<dbReference type="CDD" id="cd03302">
    <property type="entry name" value="Adenylsuccinate_lyase_2"/>
    <property type="match status" value="1"/>
</dbReference>
<evidence type="ECO:0007829" key="16">
    <source>
        <dbReference type="PeptideAtlas" id="A0A7P0T9A7"/>
    </source>
</evidence>
<gene>
    <name evidence="14" type="primary">ADSL</name>
</gene>
<keyword evidence="10" id="KW-0456">Lyase</keyword>
<dbReference type="OpenTargets" id="ENSG00000239900"/>
<sequence>MAAGGDHGSPDSYRSPLASRYASPEMCFVFSDRYKFRTWRQLWLWLAEAEQTLGLPITDEQIQEMKSNLENIDFKMAAEEEKRLRHDVMAHVHTFGHCCPKAAGIIHLGATSCYVGDNTDLIILRNALDLLLPKSLILSRGVIKAYCNLRLPGSDSSPVSVSQLARVISRLADFAKERASLPTLGFTHFQPAQLTTVGKRCCLWIQDLCMDLQNLKRVRDDLRFRGVKGTTGTQASFLQLFEGDDHKVEQLDKMVTEKAGFKRAFIITGQTYTRKVDIEVLSVLASLGASVHKICTDIRLLANLKEMEEPFEKQQIGSSAMPYKRNPMRSERCCSLARHLMTLVMDPLQTASVQWFERTLDDSANRRICLAEAFLTADTILNTLQNISEGLVVYPKVIERRIRQELPFMATENIIMAMVKAGGSRQDCHEKIRVLSQQAASVVKQEGGDNDLIERIQVDAYFSPIHSQLDHLLDPSSFTGRASQQVQRFLEEEVYPLLKPYESVMKVKAELCL</sequence>
<reference evidence="14" key="5">
    <citation type="submission" date="2025-09" db="UniProtKB">
        <authorList>
            <consortium name="Ensembl"/>
        </authorList>
    </citation>
    <scope>IDENTIFICATION</scope>
</reference>
<dbReference type="InterPro" id="IPR020557">
    <property type="entry name" value="Fumarate_lyase_CS"/>
</dbReference>
<dbReference type="InterPro" id="IPR019468">
    <property type="entry name" value="AdenyloSucc_lyase_C"/>
</dbReference>
<dbReference type="Ensembl" id="ENST00000680378.1">
    <property type="protein sequence ID" value="ENSP00000505556.1"/>
    <property type="gene ID" value="ENSG00000239900.14"/>
</dbReference>
<evidence type="ECO:0000259" key="13">
    <source>
        <dbReference type="SMART" id="SM00998"/>
    </source>
</evidence>
<proteinExistence type="evidence at protein level"/>
<dbReference type="HGNC" id="HGNC:291">
    <property type="gene designation" value="ADSL"/>
</dbReference>
<comment type="function">
    <text evidence="2">Catalyzes two non-sequential steps in de novo AMP synthesis: converts (S)-2-(5-amino-1-(5-phospho-D-ribosyl)imidazole-4-carboxamido)succinate (SAICAR) to fumarate plus 5-amino-1-(5-phospho-D-ribosyl)imidazole-4-carboxamide, and thereby also contributes to de novo IMP synthesis, and converts succinyladenosine monophosphate (SAMP) to AMP and fumarate.</text>
</comment>
<dbReference type="EC" id="4.3.2.2" evidence="7"/>
<evidence type="ECO:0000256" key="12">
    <source>
        <dbReference type="ARBA" id="ARBA00047513"/>
    </source>
</evidence>
<comment type="similarity">
    <text evidence="5">Belongs to the lyase 1 family. Adenylosuccinate lyase subfamily.</text>
</comment>
<evidence type="ECO:0007829" key="17">
    <source>
        <dbReference type="ProteomicsDB" id="A0A7P0T9A7"/>
    </source>
</evidence>
<dbReference type="FunFam" id="1.10.40.30:FF:000005">
    <property type="entry name" value="Adenylosuccinate lyase"/>
    <property type="match status" value="1"/>
</dbReference>
<dbReference type="Ensembl" id="ENST00000680378.1">
    <property type="protein sequence ID" value="ENSP00000505556.1"/>
    <property type="gene ID" value="ENSG00000239900.15"/>
</dbReference>
<keyword evidence="16 17" id="KW-1267">Proteomics identification</keyword>
<dbReference type="PANTHER" id="PTHR43172:SF1">
    <property type="entry name" value="ADENYLOSUCCINATE LYASE"/>
    <property type="match status" value="1"/>
</dbReference>
<dbReference type="GeneTree" id="ENSGT00950000183122"/>
<comment type="subunit">
    <text evidence="6">Homotetramer. Residues from neighboring subunits contribute catalytic and substrate-binding residues to each active site.</text>
</comment>
<evidence type="ECO:0000256" key="10">
    <source>
        <dbReference type="ARBA" id="ARBA00023239"/>
    </source>
</evidence>